<dbReference type="InterPro" id="IPR010730">
    <property type="entry name" value="HET"/>
</dbReference>
<dbReference type="InterPro" id="IPR052895">
    <property type="entry name" value="HetReg/Transcr_Mod"/>
</dbReference>
<dbReference type="PANTHER" id="PTHR24148">
    <property type="entry name" value="ANKYRIN REPEAT DOMAIN-CONTAINING PROTEIN 39 HOMOLOG-RELATED"/>
    <property type="match status" value="1"/>
</dbReference>
<evidence type="ECO:0000259" key="1">
    <source>
        <dbReference type="Pfam" id="PF06985"/>
    </source>
</evidence>
<reference evidence="2 3" key="1">
    <citation type="submission" date="2024-07" db="EMBL/GenBank/DDBJ databases">
        <title>Section-level genome sequencing and comparative genomics of Aspergillus sections Usti and Cavernicolus.</title>
        <authorList>
            <consortium name="Lawrence Berkeley National Laboratory"/>
            <person name="Nybo J.L."/>
            <person name="Vesth T.C."/>
            <person name="Theobald S."/>
            <person name="Frisvad J.C."/>
            <person name="Larsen T.O."/>
            <person name="Kjaerboelling I."/>
            <person name="Rothschild-Mancinelli K."/>
            <person name="Lyhne E.K."/>
            <person name="Kogle M.E."/>
            <person name="Barry K."/>
            <person name="Clum A."/>
            <person name="Na H."/>
            <person name="Ledsgaard L."/>
            <person name="Lin J."/>
            <person name="Lipzen A."/>
            <person name="Kuo A."/>
            <person name="Riley R."/>
            <person name="Mondo S."/>
            <person name="Labutti K."/>
            <person name="Haridas S."/>
            <person name="Pangalinan J."/>
            <person name="Salamov A.A."/>
            <person name="Simmons B.A."/>
            <person name="Magnuson J.K."/>
            <person name="Chen J."/>
            <person name="Drula E."/>
            <person name="Henrissat B."/>
            <person name="Wiebenga A."/>
            <person name="Lubbers R.J."/>
            <person name="Gomes A.C."/>
            <person name="Macurrencykelacurrency M.R."/>
            <person name="Stajich J."/>
            <person name="Grigoriev I.V."/>
            <person name="Mortensen U.H."/>
            <person name="De Vries R.P."/>
            <person name="Baker S.E."/>
            <person name="Andersen M.R."/>
        </authorList>
    </citation>
    <scope>NUCLEOTIDE SEQUENCE [LARGE SCALE GENOMIC DNA]</scope>
    <source>
        <strain evidence="2 3">CBS 449.75</strain>
    </source>
</reference>
<gene>
    <name evidence="2" type="ORF">BJX67DRAFT_355852</name>
</gene>
<dbReference type="EMBL" id="JBFXLQ010000025">
    <property type="protein sequence ID" value="KAL2866449.1"/>
    <property type="molecule type" value="Genomic_DNA"/>
</dbReference>
<name>A0ABR4LPJ3_9EURO</name>
<dbReference type="GeneID" id="98144406"/>
<evidence type="ECO:0000313" key="3">
    <source>
        <dbReference type="Proteomes" id="UP001610432"/>
    </source>
</evidence>
<dbReference type="PANTHER" id="PTHR24148:SF64">
    <property type="entry name" value="HETEROKARYON INCOMPATIBILITY DOMAIN-CONTAINING PROTEIN"/>
    <property type="match status" value="1"/>
</dbReference>
<keyword evidence="3" id="KW-1185">Reference proteome</keyword>
<evidence type="ECO:0000313" key="2">
    <source>
        <dbReference type="EMBL" id="KAL2866449.1"/>
    </source>
</evidence>
<feature type="domain" description="Heterokaryon incompatibility" evidence="1">
    <location>
        <begin position="131"/>
        <end position="274"/>
    </location>
</feature>
<proteinExistence type="predicted"/>
<accession>A0ABR4LPJ3</accession>
<dbReference type="Proteomes" id="UP001610432">
    <property type="component" value="Unassembled WGS sequence"/>
</dbReference>
<protein>
    <submittedName>
        <fullName evidence="2">Heterokaryon incompatibility protein-domain-containing protein</fullName>
    </submittedName>
</protein>
<organism evidence="2 3">
    <name type="scientific">Aspergillus lucknowensis</name>
    <dbReference type="NCBI Taxonomy" id="176173"/>
    <lineage>
        <taxon>Eukaryota</taxon>
        <taxon>Fungi</taxon>
        <taxon>Dikarya</taxon>
        <taxon>Ascomycota</taxon>
        <taxon>Pezizomycotina</taxon>
        <taxon>Eurotiomycetes</taxon>
        <taxon>Eurotiomycetidae</taxon>
        <taxon>Eurotiales</taxon>
        <taxon>Aspergillaceae</taxon>
        <taxon>Aspergillus</taxon>
        <taxon>Aspergillus subgen. Nidulantes</taxon>
    </lineage>
</organism>
<comment type="caution">
    <text evidence="2">The sequence shown here is derived from an EMBL/GenBank/DDBJ whole genome shotgun (WGS) entry which is preliminary data.</text>
</comment>
<dbReference type="Pfam" id="PF06985">
    <property type="entry name" value="HET"/>
    <property type="match status" value="1"/>
</dbReference>
<dbReference type="RefSeq" id="XP_070885428.1">
    <property type="nucleotide sequence ID" value="XM_071029334.1"/>
</dbReference>
<sequence>MYRWHESGCRRPDVSTARGIPGCGYCFAISPLAEDALGSPPLPQLRHRSWMNLAWPSIVAYSDWGSEEEITDRPDGNRSELYESKPSKSLLPELPFDDSIRLLRLKCGPADSPIHADLETVRVNQILLPLYEALSYTSVSDPANSSESCPVFIGNYWDVTYVSTSCGNALRRLRRQKVDRLLWVDSLCIDHTRPEEKNRQVHILREIYSRAAQVLAYVGHKTADYSAAFRFLKEITAFQPPSHNHPATLDKNVRSSLQALLREPYFSRIWVLQETLMARDLKIVCGNFSARWPKKPFGGSHPDLDVPSWLFRDSKWYPFTGSDLLDILVDASRYKCSDPRDKVFALLGLMGEKYIGPEYHLPVENVYVGISAYLIKNCRTMNLFALAGQTKKAFNLPSWVPDWSQRLSPPSLDNFLRLDDQNDANDEILDGATRLKFENLGQADCDIEISSATGTLQLRGFKLCKVFGEISRVRDYTHVQVPLGDKGSFIISIPHQSYEVSECDNLFLLNGYNHPVILRDGVNPETYTLVSTSVVSVGCPAPKLLIPWYRRLRVLQPSSQLITVSALTREDGDSLHQLYSRLEPLPATNSSTVPPNTATIRARALSFLMLTQTTIQKVEKWLRVDWNKWNRELGWMFRDQSAVWQFLLETNQLSADEQSGEDRINLRGPDRFAITQSGKEFPTSYNWDLTRFCWAFLQPLDITHSGLELQWSPMVDQLRSHCSEIQQWAQVTEQLLKVFEYSSAALGDDWETFPGARLSPKWSANYRNFLAACGPNLRQETQGRPQLEPDCLWSIAEFERHLRAREEIWGLRGLDERRLNEKNIEAHALLNFLGMDLYSEQRIKIE</sequence>